<evidence type="ECO:0000259" key="8">
    <source>
        <dbReference type="Pfam" id="PF00408"/>
    </source>
</evidence>
<dbReference type="InterPro" id="IPR036900">
    <property type="entry name" value="A-D-PHexomutase_C_sf"/>
</dbReference>
<feature type="domain" description="Alpha-D-phosphohexomutase C-terminal" evidence="8">
    <location>
        <begin position="414"/>
        <end position="446"/>
    </location>
</feature>
<feature type="domain" description="Alpha-D-phosphohexomutase alpha/beta/alpha" evidence="11">
    <location>
        <begin position="269"/>
        <end position="374"/>
    </location>
</feature>
<evidence type="ECO:0000256" key="7">
    <source>
        <dbReference type="RuleBase" id="RU004326"/>
    </source>
</evidence>
<dbReference type="SUPFAM" id="SSF55957">
    <property type="entry name" value="Phosphoglucomutase, C-terminal domain"/>
    <property type="match status" value="1"/>
</dbReference>
<keyword evidence="3" id="KW-0597">Phosphoprotein</keyword>
<dbReference type="Pfam" id="PF00408">
    <property type="entry name" value="PGM_PMM_IV"/>
    <property type="match status" value="1"/>
</dbReference>
<evidence type="ECO:0000313" key="12">
    <source>
        <dbReference type="EMBL" id="NIR75603.1"/>
    </source>
</evidence>
<dbReference type="GO" id="GO:0006048">
    <property type="term" value="P:UDP-N-acetylglucosamine biosynthetic process"/>
    <property type="evidence" value="ECO:0007669"/>
    <property type="project" value="TreeGrafter"/>
</dbReference>
<dbReference type="InterPro" id="IPR016066">
    <property type="entry name" value="A-D-PHexomutase_CS"/>
</dbReference>
<dbReference type="Proteomes" id="UP000702544">
    <property type="component" value="Unassembled WGS sequence"/>
</dbReference>
<evidence type="ECO:0000259" key="10">
    <source>
        <dbReference type="Pfam" id="PF02879"/>
    </source>
</evidence>
<dbReference type="EMBL" id="JAACAK010000083">
    <property type="protein sequence ID" value="NIR75603.1"/>
    <property type="molecule type" value="Genomic_DNA"/>
</dbReference>
<dbReference type="InterPro" id="IPR005845">
    <property type="entry name" value="A-D-PHexomutase_a/b/a-II"/>
</dbReference>
<dbReference type="PANTHER" id="PTHR42946">
    <property type="entry name" value="PHOSPHOHEXOSE MUTASE"/>
    <property type="match status" value="1"/>
</dbReference>
<evidence type="ECO:0000259" key="11">
    <source>
        <dbReference type="Pfam" id="PF02880"/>
    </source>
</evidence>
<evidence type="ECO:0000256" key="3">
    <source>
        <dbReference type="ARBA" id="ARBA00022553"/>
    </source>
</evidence>
<dbReference type="InterPro" id="IPR005841">
    <property type="entry name" value="Alpha-D-phosphohexomutase_SF"/>
</dbReference>
<dbReference type="PRINTS" id="PR00509">
    <property type="entry name" value="PGMPMM"/>
</dbReference>
<sequence length="464" mass="48531">MALPQTLIVSVSGIRGRVGVDLDPGLVADCAAAFGSYVRGQGWGDHLAVARDSRPSGPALARAATAGLMAVGCRVSDLGLVPTPTALLAIEENGLAGGIVVTASHNPKEWNALKLAGPDGAFLTPEQGAEFLPTLESGDRPGYLAGDGAFGSADPLPGAIDRHIAAILALPLVDPDVVAARGFRLVVDCTRGAGGVILPGLLDRLGCEVEWIDREPDGRFTREPEPIPQNMTALCEAVREHGADLGMAVDPDVDRLALVDEEGRAIGEDYTLALAAKLALAHRIGPVVANLSTGQIVEAVAEEAGAEYRQTPVGEANVAAGIRAAGAVIGGEGNGGVILPGLHLTRDAPLAAALVLQLLAETGADLAETVAAYPQFCIVKDRFDRPDVQLRELFGWIEEAFGDAEIDRRDGLHLRWRDRRMWLHCRPSGTEPILRVIAEGPADKEADVRELVAAAGAIVQDRDG</sequence>
<comment type="cofactor">
    <cofactor evidence="1">
        <name>Mg(2+)</name>
        <dbReference type="ChEBI" id="CHEBI:18420"/>
    </cofactor>
</comment>
<comment type="caution">
    <text evidence="12">The sequence shown here is derived from an EMBL/GenBank/DDBJ whole genome shotgun (WGS) entry which is preliminary data.</text>
</comment>
<dbReference type="SUPFAM" id="SSF53738">
    <property type="entry name" value="Phosphoglucomutase, first 3 domains"/>
    <property type="match status" value="3"/>
</dbReference>
<dbReference type="InterPro" id="IPR050060">
    <property type="entry name" value="Phosphoglucosamine_mutase"/>
</dbReference>
<evidence type="ECO:0000256" key="1">
    <source>
        <dbReference type="ARBA" id="ARBA00001946"/>
    </source>
</evidence>
<reference evidence="12 13" key="1">
    <citation type="submission" date="2020-01" db="EMBL/GenBank/DDBJ databases">
        <title>Genomes assembled from Gulf of Kutch pelagic sediment metagenomes.</title>
        <authorList>
            <person name="Chandrashekar M."/>
            <person name="Mahajan M.S."/>
            <person name="Dave K.J."/>
            <person name="Vatsa P."/>
            <person name="Nathani N.M."/>
        </authorList>
    </citation>
    <scope>NUCLEOTIDE SEQUENCE [LARGE SCALE GENOMIC DNA]</scope>
    <source>
        <strain evidence="12">KS3-K002</strain>
    </source>
</reference>
<gene>
    <name evidence="12" type="primary">glmM</name>
    <name evidence="12" type="ORF">GWO12_10920</name>
</gene>
<dbReference type="EC" id="5.4.2.10" evidence="12"/>
<dbReference type="GO" id="GO:0004615">
    <property type="term" value="F:phosphomannomutase activity"/>
    <property type="evidence" value="ECO:0007669"/>
    <property type="project" value="TreeGrafter"/>
</dbReference>
<dbReference type="NCBIfam" id="TIGR03990">
    <property type="entry name" value="Arch_GlmM"/>
    <property type="match status" value="1"/>
</dbReference>
<dbReference type="Gene3D" id="3.30.310.50">
    <property type="entry name" value="Alpha-D-phosphohexomutase, C-terminal domain"/>
    <property type="match status" value="1"/>
</dbReference>
<feature type="domain" description="Alpha-D-phosphohexomutase alpha/beta/alpha" evidence="10">
    <location>
        <begin position="173"/>
        <end position="263"/>
    </location>
</feature>
<dbReference type="GO" id="GO:0000287">
    <property type="term" value="F:magnesium ion binding"/>
    <property type="evidence" value="ECO:0007669"/>
    <property type="project" value="InterPro"/>
</dbReference>
<keyword evidence="5 7" id="KW-0460">Magnesium</keyword>
<feature type="domain" description="Alpha-D-phosphohexomutase alpha/beta/alpha" evidence="9">
    <location>
        <begin position="11"/>
        <end position="128"/>
    </location>
</feature>
<dbReference type="AlphaFoldDB" id="A0AAE5CCA7"/>
<name>A0AAE5CCA7_9BACT</name>
<dbReference type="Gene3D" id="3.40.120.10">
    <property type="entry name" value="Alpha-D-Glucose-1,6-Bisphosphate, subunit A, domain 3"/>
    <property type="match status" value="3"/>
</dbReference>
<comment type="similarity">
    <text evidence="2 7">Belongs to the phosphohexose mutase family.</text>
</comment>
<dbReference type="PROSITE" id="PS00710">
    <property type="entry name" value="PGM_PMM"/>
    <property type="match status" value="1"/>
</dbReference>
<dbReference type="Pfam" id="PF02879">
    <property type="entry name" value="PGM_PMM_II"/>
    <property type="match status" value="1"/>
</dbReference>
<keyword evidence="4 7" id="KW-0479">Metal-binding</keyword>
<dbReference type="InterPro" id="IPR024086">
    <property type="entry name" value="GlmM_arc-type"/>
</dbReference>
<evidence type="ECO:0000256" key="2">
    <source>
        <dbReference type="ARBA" id="ARBA00010231"/>
    </source>
</evidence>
<dbReference type="InterPro" id="IPR005843">
    <property type="entry name" value="A-D-PHexomutase_C"/>
</dbReference>
<keyword evidence="6 12" id="KW-0413">Isomerase</keyword>
<dbReference type="PANTHER" id="PTHR42946:SF1">
    <property type="entry name" value="PHOSPHOGLUCOMUTASE (ALPHA-D-GLUCOSE-1,6-BISPHOSPHATE-DEPENDENT)"/>
    <property type="match status" value="1"/>
</dbReference>
<dbReference type="Pfam" id="PF02880">
    <property type="entry name" value="PGM_PMM_III"/>
    <property type="match status" value="1"/>
</dbReference>
<dbReference type="GO" id="GO:0008966">
    <property type="term" value="F:phosphoglucosamine mutase activity"/>
    <property type="evidence" value="ECO:0007669"/>
    <property type="project" value="UniProtKB-EC"/>
</dbReference>
<dbReference type="InterPro" id="IPR016055">
    <property type="entry name" value="A-D-PHexomutase_a/b/a-I/II/III"/>
</dbReference>
<evidence type="ECO:0000256" key="5">
    <source>
        <dbReference type="ARBA" id="ARBA00022842"/>
    </source>
</evidence>
<dbReference type="Pfam" id="PF02878">
    <property type="entry name" value="PGM_PMM_I"/>
    <property type="match status" value="1"/>
</dbReference>
<accession>A0AAE5CCA7</accession>
<dbReference type="InterPro" id="IPR005846">
    <property type="entry name" value="A-D-PHexomutase_a/b/a-III"/>
</dbReference>
<evidence type="ECO:0000313" key="13">
    <source>
        <dbReference type="Proteomes" id="UP000702544"/>
    </source>
</evidence>
<dbReference type="GO" id="GO:0005829">
    <property type="term" value="C:cytosol"/>
    <property type="evidence" value="ECO:0007669"/>
    <property type="project" value="TreeGrafter"/>
</dbReference>
<dbReference type="GO" id="GO:0005975">
    <property type="term" value="P:carbohydrate metabolic process"/>
    <property type="evidence" value="ECO:0007669"/>
    <property type="project" value="InterPro"/>
</dbReference>
<evidence type="ECO:0000259" key="9">
    <source>
        <dbReference type="Pfam" id="PF02878"/>
    </source>
</evidence>
<protein>
    <submittedName>
        <fullName evidence="12">Phosphoglucosamine mutase</fullName>
        <ecNumber evidence="12">5.4.2.10</ecNumber>
    </submittedName>
</protein>
<dbReference type="InterPro" id="IPR005844">
    <property type="entry name" value="A-D-PHexomutase_a/b/a-I"/>
</dbReference>
<evidence type="ECO:0000256" key="4">
    <source>
        <dbReference type="ARBA" id="ARBA00022723"/>
    </source>
</evidence>
<evidence type="ECO:0000256" key="6">
    <source>
        <dbReference type="ARBA" id="ARBA00023235"/>
    </source>
</evidence>
<organism evidence="12 13">
    <name type="scientific">Candidatus Kutchimonas denitrificans</name>
    <dbReference type="NCBI Taxonomy" id="3056748"/>
    <lineage>
        <taxon>Bacteria</taxon>
        <taxon>Pseudomonadati</taxon>
        <taxon>Gemmatimonadota</taxon>
        <taxon>Gemmatimonadia</taxon>
        <taxon>Candidatus Palauibacterales</taxon>
        <taxon>Candidatus Palauibacteraceae</taxon>
        <taxon>Candidatus Kutchimonas</taxon>
    </lineage>
</organism>
<proteinExistence type="inferred from homology"/>
<dbReference type="GO" id="GO:0009252">
    <property type="term" value="P:peptidoglycan biosynthetic process"/>
    <property type="evidence" value="ECO:0007669"/>
    <property type="project" value="TreeGrafter"/>
</dbReference>